<evidence type="ECO:0000313" key="3">
    <source>
        <dbReference type="Proteomes" id="UP000321234"/>
    </source>
</evidence>
<gene>
    <name evidence="2" type="ORF">FMM08_00795</name>
</gene>
<organism evidence="2 3">
    <name type="scientific">Quadrisphaera setariae</name>
    <dbReference type="NCBI Taxonomy" id="2593304"/>
    <lineage>
        <taxon>Bacteria</taxon>
        <taxon>Bacillati</taxon>
        <taxon>Actinomycetota</taxon>
        <taxon>Actinomycetes</taxon>
        <taxon>Kineosporiales</taxon>
        <taxon>Kineosporiaceae</taxon>
        <taxon>Quadrisphaera</taxon>
    </lineage>
</organism>
<dbReference type="AlphaFoldDB" id="A0A5C8ZL17"/>
<protein>
    <submittedName>
        <fullName evidence="2">Uncharacterized protein</fullName>
    </submittedName>
</protein>
<proteinExistence type="predicted"/>
<evidence type="ECO:0000313" key="2">
    <source>
        <dbReference type="EMBL" id="TXR57829.1"/>
    </source>
</evidence>
<reference evidence="2 3" key="1">
    <citation type="submission" date="2019-07" db="EMBL/GenBank/DDBJ databases">
        <title>Quadrisphaera sp. strain DD2A genome sequencing and assembly.</title>
        <authorList>
            <person name="Kim I."/>
        </authorList>
    </citation>
    <scope>NUCLEOTIDE SEQUENCE [LARGE SCALE GENOMIC DNA]</scope>
    <source>
        <strain evidence="2 3">DD2A</strain>
    </source>
</reference>
<comment type="caution">
    <text evidence="2">The sequence shown here is derived from an EMBL/GenBank/DDBJ whole genome shotgun (WGS) entry which is preliminary data.</text>
</comment>
<dbReference type="EMBL" id="VKAC01000001">
    <property type="protein sequence ID" value="TXR57829.1"/>
    <property type="molecule type" value="Genomic_DNA"/>
</dbReference>
<keyword evidence="3" id="KW-1185">Reference proteome</keyword>
<name>A0A5C8ZL17_9ACTN</name>
<accession>A0A5C8ZL17</accession>
<dbReference type="Proteomes" id="UP000321234">
    <property type="component" value="Unassembled WGS sequence"/>
</dbReference>
<sequence>MSTAVAVLFLALAAPALLLGLALAVSAALPAHRPHLHARPPQALREPADLSGASAEVEHRAPEWAAALRS</sequence>
<dbReference type="RefSeq" id="WP_147924441.1">
    <property type="nucleotide sequence ID" value="NZ_VKAC01000001.1"/>
</dbReference>
<evidence type="ECO:0000256" key="1">
    <source>
        <dbReference type="SAM" id="MobiDB-lite"/>
    </source>
</evidence>
<feature type="region of interest" description="Disordered" evidence="1">
    <location>
        <begin position="38"/>
        <end position="57"/>
    </location>
</feature>